<dbReference type="SUPFAM" id="SSF161098">
    <property type="entry name" value="MetI-like"/>
    <property type="match status" value="1"/>
</dbReference>
<dbReference type="Pfam" id="PF00528">
    <property type="entry name" value="BPD_transp_1"/>
    <property type="match status" value="1"/>
</dbReference>
<name>A0A8J3MZU0_9CHLR</name>
<gene>
    <name evidence="9" type="ORF">KSF_006130</name>
</gene>
<feature type="transmembrane region" description="Helical" evidence="7">
    <location>
        <begin position="158"/>
        <end position="176"/>
    </location>
</feature>
<feature type="transmembrane region" description="Helical" evidence="7">
    <location>
        <begin position="128"/>
        <end position="152"/>
    </location>
</feature>
<evidence type="ECO:0000256" key="7">
    <source>
        <dbReference type="RuleBase" id="RU363032"/>
    </source>
</evidence>
<evidence type="ECO:0000313" key="9">
    <source>
        <dbReference type="EMBL" id="GHO90565.1"/>
    </source>
</evidence>
<reference evidence="9" key="1">
    <citation type="submission" date="2020-10" db="EMBL/GenBank/DDBJ databases">
        <title>Taxonomic study of unclassified bacteria belonging to the class Ktedonobacteria.</title>
        <authorList>
            <person name="Yabe S."/>
            <person name="Wang C.M."/>
            <person name="Zheng Y."/>
            <person name="Sakai Y."/>
            <person name="Cavaletti L."/>
            <person name="Monciardini P."/>
            <person name="Donadio S."/>
        </authorList>
    </citation>
    <scope>NUCLEOTIDE SEQUENCE</scope>
    <source>
        <strain evidence="9">ID150040</strain>
    </source>
</reference>
<dbReference type="PROSITE" id="PS50928">
    <property type="entry name" value="ABC_TM1"/>
    <property type="match status" value="1"/>
</dbReference>
<dbReference type="PANTHER" id="PTHR43386:SF1">
    <property type="entry name" value="D,D-DIPEPTIDE TRANSPORT SYSTEM PERMEASE PROTEIN DDPC-RELATED"/>
    <property type="match status" value="1"/>
</dbReference>
<keyword evidence="4 7" id="KW-0812">Transmembrane</keyword>
<evidence type="ECO:0000256" key="4">
    <source>
        <dbReference type="ARBA" id="ARBA00022692"/>
    </source>
</evidence>
<dbReference type="EMBL" id="BNJK01000001">
    <property type="protein sequence ID" value="GHO90565.1"/>
    <property type="molecule type" value="Genomic_DNA"/>
</dbReference>
<dbReference type="InterPro" id="IPR000515">
    <property type="entry name" value="MetI-like"/>
</dbReference>
<dbReference type="PANTHER" id="PTHR43386">
    <property type="entry name" value="OLIGOPEPTIDE TRANSPORT SYSTEM PERMEASE PROTEIN APPC"/>
    <property type="match status" value="1"/>
</dbReference>
<keyword evidence="10" id="KW-1185">Reference proteome</keyword>
<evidence type="ECO:0000256" key="1">
    <source>
        <dbReference type="ARBA" id="ARBA00004651"/>
    </source>
</evidence>
<evidence type="ECO:0000256" key="5">
    <source>
        <dbReference type="ARBA" id="ARBA00022989"/>
    </source>
</evidence>
<dbReference type="InterPro" id="IPR025966">
    <property type="entry name" value="OppC_N"/>
</dbReference>
<keyword evidence="6 7" id="KW-0472">Membrane</keyword>
<feature type="transmembrane region" description="Helical" evidence="7">
    <location>
        <begin position="264"/>
        <end position="288"/>
    </location>
</feature>
<protein>
    <submittedName>
        <fullName evidence="9">Peptide ABC transporter permease</fullName>
    </submittedName>
</protein>
<dbReference type="GO" id="GO:0071916">
    <property type="term" value="F:dipeptide transmembrane transporter activity"/>
    <property type="evidence" value="ECO:0007669"/>
    <property type="project" value="TreeGrafter"/>
</dbReference>
<dbReference type="AlphaFoldDB" id="A0A8J3MZU0"/>
<organism evidence="9 10">
    <name type="scientific">Reticulibacter mediterranei</name>
    <dbReference type="NCBI Taxonomy" id="2778369"/>
    <lineage>
        <taxon>Bacteria</taxon>
        <taxon>Bacillati</taxon>
        <taxon>Chloroflexota</taxon>
        <taxon>Ktedonobacteria</taxon>
        <taxon>Ktedonobacterales</taxon>
        <taxon>Reticulibacteraceae</taxon>
        <taxon>Reticulibacter</taxon>
    </lineage>
</organism>
<sequence>MDIQVDTPETTKAPSPAIQRQLEIWRIFIRNRKASIGMIVVGSFVLLAIFGPIIIRQDPHTFTTDVLQSPSGSHWFGTTNFGEDVLVQTIIGARFSVFMGLGIGLITTIISVLVGLTSGYFLGWIDEALSLLTNVFLVLPTLPLAILLAAFLPNKGPFAIGFILTITGWSWGARVLRSQTLSLRNRDCVEASRASGESIWRIIFYEILPNQTAIVAAQFFGTVTYVILAETALEYLGLGDITASTWGNMLFSASTNSALLRGAWWWFLPPGLCIAILGAALTFINFGIDEIANPRLRNESGGVRRLLKKFRV</sequence>
<feature type="transmembrane region" description="Helical" evidence="7">
    <location>
        <begin position="36"/>
        <end position="55"/>
    </location>
</feature>
<evidence type="ECO:0000256" key="6">
    <source>
        <dbReference type="ARBA" id="ARBA00023136"/>
    </source>
</evidence>
<accession>A0A8J3MZU0</accession>
<dbReference type="RefSeq" id="WP_220201518.1">
    <property type="nucleotide sequence ID" value="NZ_BNJK01000001.1"/>
</dbReference>
<keyword evidence="2 7" id="KW-0813">Transport</keyword>
<evidence type="ECO:0000256" key="2">
    <source>
        <dbReference type="ARBA" id="ARBA00022448"/>
    </source>
</evidence>
<feature type="transmembrane region" description="Helical" evidence="7">
    <location>
        <begin position="202"/>
        <end position="228"/>
    </location>
</feature>
<dbReference type="CDD" id="cd06261">
    <property type="entry name" value="TM_PBP2"/>
    <property type="match status" value="1"/>
</dbReference>
<evidence type="ECO:0000259" key="8">
    <source>
        <dbReference type="PROSITE" id="PS50928"/>
    </source>
</evidence>
<dbReference type="Gene3D" id="1.10.3720.10">
    <property type="entry name" value="MetI-like"/>
    <property type="match status" value="1"/>
</dbReference>
<comment type="subcellular location">
    <subcellularLocation>
        <location evidence="1 7">Cell membrane</location>
        <topology evidence="1 7">Multi-pass membrane protein</topology>
    </subcellularLocation>
</comment>
<proteinExistence type="inferred from homology"/>
<dbReference type="Proteomes" id="UP000597444">
    <property type="component" value="Unassembled WGS sequence"/>
</dbReference>
<evidence type="ECO:0000256" key="3">
    <source>
        <dbReference type="ARBA" id="ARBA00022475"/>
    </source>
</evidence>
<keyword evidence="3" id="KW-1003">Cell membrane</keyword>
<dbReference type="Pfam" id="PF12911">
    <property type="entry name" value="OppC_N"/>
    <property type="match status" value="1"/>
</dbReference>
<dbReference type="GO" id="GO:0005886">
    <property type="term" value="C:plasma membrane"/>
    <property type="evidence" value="ECO:0007669"/>
    <property type="project" value="UniProtKB-SubCell"/>
</dbReference>
<dbReference type="InterPro" id="IPR035906">
    <property type="entry name" value="MetI-like_sf"/>
</dbReference>
<keyword evidence="5 7" id="KW-1133">Transmembrane helix</keyword>
<comment type="similarity">
    <text evidence="7">Belongs to the binding-protein-dependent transport system permease family.</text>
</comment>
<feature type="domain" description="ABC transmembrane type-1" evidence="8">
    <location>
        <begin position="97"/>
        <end position="285"/>
    </location>
</feature>
<comment type="caution">
    <text evidence="9">The sequence shown here is derived from an EMBL/GenBank/DDBJ whole genome shotgun (WGS) entry which is preliminary data.</text>
</comment>
<dbReference type="InterPro" id="IPR050366">
    <property type="entry name" value="BP-dependent_transpt_permease"/>
</dbReference>
<feature type="transmembrane region" description="Helical" evidence="7">
    <location>
        <begin position="95"/>
        <end position="116"/>
    </location>
</feature>
<evidence type="ECO:0000313" key="10">
    <source>
        <dbReference type="Proteomes" id="UP000597444"/>
    </source>
</evidence>